<dbReference type="Pfam" id="PF04070">
    <property type="entry name" value="DUF378"/>
    <property type="match status" value="1"/>
</dbReference>
<protein>
    <recommendedName>
        <fullName evidence="4">DUF378 domain-containing protein</fullName>
    </recommendedName>
</protein>
<keyword evidence="1" id="KW-1133">Transmembrane helix</keyword>
<reference evidence="2 3" key="1">
    <citation type="journal article" date="2016" name="Nat. Commun.">
        <title>Thousands of microbial genomes shed light on interconnected biogeochemical processes in an aquifer system.</title>
        <authorList>
            <person name="Anantharaman K."/>
            <person name="Brown C.T."/>
            <person name="Hug L.A."/>
            <person name="Sharon I."/>
            <person name="Castelle C.J."/>
            <person name="Probst A.J."/>
            <person name="Thomas B.C."/>
            <person name="Singh A."/>
            <person name="Wilkins M.J."/>
            <person name="Karaoz U."/>
            <person name="Brodie E.L."/>
            <person name="Williams K.H."/>
            <person name="Hubbard S.S."/>
            <person name="Banfield J.F."/>
        </authorList>
    </citation>
    <scope>NUCLEOTIDE SEQUENCE [LARGE SCALE GENOMIC DNA]</scope>
</reference>
<evidence type="ECO:0008006" key="4">
    <source>
        <dbReference type="Google" id="ProtNLM"/>
    </source>
</evidence>
<accession>A0A1F5NE10</accession>
<dbReference type="AlphaFoldDB" id="A0A1F5NE10"/>
<dbReference type="PANTHER" id="PTHR37304">
    <property type="entry name" value="MEMBRANE PROTEIN-RELATED"/>
    <property type="match status" value="1"/>
</dbReference>
<comment type="caution">
    <text evidence="2">The sequence shown here is derived from an EMBL/GenBank/DDBJ whole genome shotgun (WGS) entry which is preliminary data.</text>
</comment>
<dbReference type="EMBL" id="MFEG01000025">
    <property type="protein sequence ID" value="OGE75794.1"/>
    <property type="molecule type" value="Genomic_DNA"/>
</dbReference>
<keyword evidence="1" id="KW-0812">Transmembrane</keyword>
<feature type="transmembrane region" description="Helical" evidence="1">
    <location>
        <begin position="39"/>
        <end position="57"/>
    </location>
</feature>
<sequence length="75" mass="8251">MKSLHIVAMTLVWIGALNWGVWALTGWEVGQIFGGMDAGISKVIYVLVGLAAVYTIFDHKKSCRYCGKEQMGAMQ</sequence>
<dbReference type="InterPro" id="IPR007211">
    <property type="entry name" value="DUF378"/>
</dbReference>
<dbReference type="Proteomes" id="UP000176547">
    <property type="component" value="Unassembled WGS sequence"/>
</dbReference>
<proteinExistence type="predicted"/>
<organism evidence="2 3">
    <name type="scientific">Candidatus Doudnabacteria bacterium RIFCSPHIGHO2_01_52_17</name>
    <dbReference type="NCBI Taxonomy" id="1817820"/>
    <lineage>
        <taxon>Bacteria</taxon>
        <taxon>Candidatus Doudnaibacteriota</taxon>
    </lineage>
</organism>
<evidence type="ECO:0000256" key="1">
    <source>
        <dbReference type="SAM" id="Phobius"/>
    </source>
</evidence>
<gene>
    <name evidence="2" type="ORF">A3K06_03805</name>
</gene>
<evidence type="ECO:0000313" key="3">
    <source>
        <dbReference type="Proteomes" id="UP000176547"/>
    </source>
</evidence>
<name>A0A1F5NE10_9BACT</name>
<keyword evidence="1" id="KW-0472">Membrane</keyword>
<evidence type="ECO:0000313" key="2">
    <source>
        <dbReference type="EMBL" id="OGE75794.1"/>
    </source>
</evidence>
<dbReference type="PANTHER" id="PTHR37304:SF1">
    <property type="entry name" value="MEMBRANE PROTEIN"/>
    <property type="match status" value="1"/>
</dbReference>